<dbReference type="EMBL" id="JAODUP010000693">
    <property type="protein sequence ID" value="KAK2145238.1"/>
    <property type="molecule type" value="Genomic_DNA"/>
</dbReference>
<name>A0AAD9MV43_9ANNE</name>
<organism evidence="1 2">
    <name type="scientific">Paralvinella palmiformis</name>
    <dbReference type="NCBI Taxonomy" id="53620"/>
    <lineage>
        <taxon>Eukaryota</taxon>
        <taxon>Metazoa</taxon>
        <taxon>Spiralia</taxon>
        <taxon>Lophotrochozoa</taxon>
        <taxon>Annelida</taxon>
        <taxon>Polychaeta</taxon>
        <taxon>Sedentaria</taxon>
        <taxon>Canalipalpata</taxon>
        <taxon>Terebellida</taxon>
        <taxon>Terebelliformia</taxon>
        <taxon>Alvinellidae</taxon>
        <taxon>Paralvinella</taxon>
    </lineage>
</organism>
<reference evidence="1" key="1">
    <citation type="journal article" date="2023" name="Mol. Biol. Evol.">
        <title>Third-Generation Sequencing Reveals the Adaptive Role of the Epigenome in Three Deep-Sea Polychaetes.</title>
        <authorList>
            <person name="Perez M."/>
            <person name="Aroh O."/>
            <person name="Sun Y."/>
            <person name="Lan Y."/>
            <person name="Juniper S.K."/>
            <person name="Young C.R."/>
            <person name="Angers B."/>
            <person name="Qian P.Y."/>
        </authorList>
    </citation>
    <scope>NUCLEOTIDE SEQUENCE</scope>
    <source>
        <strain evidence="1">P08H-3</strain>
    </source>
</reference>
<evidence type="ECO:0000313" key="2">
    <source>
        <dbReference type="Proteomes" id="UP001208570"/>
    </source>
</evidence>
<gene>
    <name evidence="1" type="ORF">LSH36_693g02082</name>
</gene>
<sequence length="161" mass="18454">MGHLGRYKSFGRFEKTSVLANMRNDVDQYLKSCRCIKRKTLTDIHVPLVSIKSSQPMELVCIDYLSLEMSKGGYEHLLISDREPRLAVDIVSDEPTKQEYSSYNLDAKLFNMTVPDGVSYKNINSDTVVPNITVDKVMVYLELFGQEVRKNAKEMYLANFL</sequence>
<evidence type="ECO:0000313" key="1">
    <source>
        <dbReference type="EMBL" id="KAK2145238.1"/>
    </source>
</evidence>
<proteinExistence type="predicted"/>
<keyword evidence="2" id="KW-1185">Reference proteome</keyword>
<comment type="caution">
    <text evidence="1">The sequence shown here is derived from an EMBL/GenBank/DDBJ whole genome shotgun (WGS) entry which is preliminary data.</text>
</comment>
<dbReference type="Proteomes" id="UP001208570">
    <property type="component" value="Unassembled WGS sequence"/>
</dbReference>
<protein>
    <submittedName>
        <fullName evidence="1">Uncharacterized protein</fullName>
    </submittedName>
</protein>
<dbReference type="AlphaFoldDB" id="A0AAD9MV43"/>
<accession>A0AAD9MV43</accession>